<proteinExistence type="predicted"/>
<protein>
    <submittedName>
        <fullName evidence="7">Membrane protein implicated in regulation of membrane protease activity</fullName>
    </submittedName>
</protein>
<comment type="subcellular location">
    <subcellularLocation>
        <location evidence="1">Membrane</location>
        <topology evidence="1">Multi-pass membrane protein</topology>
    </subcellularLocation>
</comment>
<dbReference type="EMBL" id="FQXM01000008">
    <property type="protein sequence ID" value="SHH63868.1"/>
    <property type="molecule type" value="Genomic_DNA"/>
</dbReference>
<feature type="transmembrane region" description="Helical" evidence="5">
    <location>
        <begin position="7"/>
        <end position="40"/>
    </location>
</feature>
<sequence>MVWMQLFLWIVIAAVALIVDAVTSSFFFVWFTIGGIVAIIQSILGVAFATQVITFIAVSLVCIAIGYPIVKKTIKKTVPFTPTMEQSYVGKVFVSDKKISYKASIKFEGIYWTVINKGEKIEIGEEVIITGIDGNKLVVSKVNQ</sequence>
<evidence type="ECO:0000256" key="1">
    <source>
        <dbReference type="ARBA" id="ARBA00004141"/>
    </source>
</evidence>
<keyword evidence="7" id="KW-0378">Hydrolase</keyword>
<dbReference type="SUPFAM" id="SSF141322">
    <property type="entry name" value="NfeD domain-like"/>
    <property type="match status" value="1"/>
</dbReference>
<dbReference type="GO" id="GO:0008233">
    <property type="term" value="F:peptidase activity"/>
    <property type="evidence" value="ECO:0007669"/>
    <property type="project" value="UniProtKB-KW"/>
</dbReference>
<evidence type="ECO:0000256" key="5">
    <source>
        <dbReference type="SAM" id="Phobius"/>
    </source>
</evidence>
<dbReference type="GO" id="GO:0005886">
    <property type="term" value="C:plasma membrane"/>
    <property type="evidence" value="ECO:0007669"/>
    <property type="project" value="TreeGrafter"/>
</dbReference>
<dbReference type="Proteomes" id="UP000184447">
    <property type="component" value="Unassembled WGS sequence"/>
</dbReference>
<evidence type="ECO:0000256" key="2">
    <source>
        <dbReference type="ARBA" id="ARBA00022692"/>
    </source>
</evidence>
<dbReference type="GO" id="GO:0006508">
    <property type="term" value="P:proteolysis"/>
    <property type="evidence" value="ECO:0007669"/>
    <property type="project" value="UniProtKB-KW"/>
</dbReference>
<keyword evidence="7" id="KW-0645">Protease</keyword>
<dbReference type="STRING" id="1121316.SAMN02745207_01807"/>
<dbReference type="Pfam" id="PF01957">
    <property type="entry name" value="NfeD"/>
    <property type="match status" value="1"/>
</dbReference>
<evidence type="ECO:0000256" key="3">
    <source>
        <dbReference type="ARBA" id="ARBA00022989"/>
    </source>
</evidence>
<name>A0A1M5ULW6_9CLOT</name>
<evidence type="ECO:0000313" key="7">
    <source>
        <dbReference type="EMBL" id="SHH63868.1"/>
    </source>
</evidence>
<reference evidence="7 8" key="1">
    <citation type="submission" date="2016-11" db="EMBL/GenBank/DDBJ databases">
        <authorList>
            <person name="Jaros S."/>
            <person name="Januszkiewicz K."/>
            <person name="Wedrychowicz H."/>
        </authorList>
    </citation>
    <scope>NUCLEOTIDE SEQUENCE [LARGE SCALE GENOMIC DNA]</scope>
    <source>
        <strain evidence="7 8">DSM 8605</strain>
    </source>
</reference>
<organism evidence="7 8">
    <name type="scientific">Clostridium grantii DSM 8605</name>
    <dbReference type="NCBI Taxonomy" id="1121316"/>
    <lineage>
        <taxon>Bacteria</taxon>
        <taxon>Bacillati</taxon>
        <taxon>Bacillota</taxon>
        <taxon>Clostridia</taxon>
        <taxon>Eubacteriales</taxon>
        <taxon>Clostridiaceae</taxon>
        <taxon>Clostridium</taxon>
    </lineage>
</organism>
<keyword evidence="2 5" id="KW-0812">Transmembrane</keyword>
<dbReference type="AlphaFoldDB" id="A0A1M5ULW6"/>
<gene>
    <name evidence="7" type="ORF">SAMN02745207_01807</name>
</gene>
<dbReference type="Gene3D" id="2.40.50.140">
    <property type="entry name" value="Nucleic acid-binding proteins"/>
    <property type="match status" value="1"/>
</dbReference>
<keyword evidence="3 5" id="KW-1133">Transmembrane helix</keyword>
<dbReference type="InterPro" id="IPR012340">
    <property type="entry name" value="NA-bd_OB-fold"/>
</dbReference>
<feature type="domain" description="NfeD-like C-terminal" evidence="6">
    <location>
        <begin position="86"/>
        <end position="141"/>
    </location>
</feature>
<dbReference type="PANTHER" id="PTHR33507:SF3">
    <property type="entry name" value="INNER MEMBRANE PROTEIN YBBJ"/>
    <property type="match status" value="1"/>
</dbReference>
<dbReference type="InterPro" id="IPR052165">
    <property type="entry name" value="Membrane_assoc_protease"/>
</dbReference>
<dbReference type="RefSeq" id="WP_073338107.1">
    <property type="nucleotide sequence ID" value="NZ_FQXM01000008.1"/>
</dbReference>
<evidence type="ECO:0000256" key="4">
    <source>
        <dbReference type="ARBA" id="ARBA00023136"/>
    </source>
</evidence>
<dbReference type="PANTHER" id="PTHR33507">
    <property type="entry name" value="INNER MEMBRANE PROTEIN YBBJ"/>
    <property type="match status" value="1"/>
</dbReference>
<evidence type="ECO:0000313" key="8">
    <source>
        <dbReference type="Proteomes" id="UP000184447"/>
    </source>
</evidence>
<feature type="transmembrane region" description="Helical" evidence="5">
    <location>
        <begin position="46"/>
        <end position="70"/>
    </location>
</feature>
<accession>A0A1M5ULW6</accession>
<keyword evidence="8" id="KW-1185">Reference proteome</keyword>
<dbReference type="InterPro" id="IPR002810">
    <property type="entry name" value="NfeD-like_C"/>
</dbReference>
<evidence type="ECO:0000259" key="6">
    <source>
        <dbReference type="Pfam" id="PF01957"/>
    </source>
</evidence>
<keyword evidence="4 5" id="KW-0472">Membrane</keyword>